<gene>
    <name evidence="1" type="ORF">S7S_17490</name>
</gene>
<evidence type="ECO:0000313" key="1">
    <source>
        <dbReference type="EMBL" id="AJD49910.1"/>
    </source>
</evidence>
<dbReference type="InterPro" id="IPR030916">
    <property type="entry name" value="ELWxxDGT_rpt"/>
</dbReference>
<dbReference type="NCBIfam" id="TIGR04534">
    <property type="entry name" value="ELWxxDGT_rpt"/>
    <property type="match status" value="2"/>
</dbReference>
<dbReference type="KEGG" id="apac:S7S_17490"/>
<evidence type="ECO:0000313" key="2">
    <source>
        <dbReference type="Proteomes" id="UP000006764"/>
    </source>
</evidence>
<evidence type="ECO:0008006" key="3">
    <source>
        <dbReference type="Google" id="ProtNLM"/>
    </source>
</evidence>
<dbReference type="EMBL" id="CP004387">
    <property type="protein sequence ID" value="AJD49910.1"/>
    <property type="molecule type" value="Genomic_DNA"/>
</dbReference>
<dbReference type="AlphaFoldDB" id="A0A0B4XT83"/>
<keyword evidence="2" id="KW-1185">Reference proteome</keyword>
<organism evidence="1 2">
    <name type="scientific">Isoalcanivorax pacificus W11-5</name>
    <dbReference type="NCBI Taxonomy" id="391936"/>
    <lineage>
        <taxon>Bacteria</taxon>
        <taxon>Pseudomonadati</taxon>
        <taxon>Pseudomonadota</taxon>
        <taxon>Gammaproteobacteria</taxon>
        <taxon>Oceanospirillales</taxon>
        <taxon>Alcanivoracaceae</taxon>
        <taxon>Isoalcanivorax</taxon>
    </lineage>
</organism>
<reference evidence="1 2" key="1">
    <citation type="journal article" date="2012" name="J. Bacteriol.">
        <title>Genome sequence of an alkane-degrading bacterium, Alcanivorax pacificus type strain W11-5, isolated from deep sea sediment.</title>
        <authorList>
            <person name="Lai Q."/>
            <person name="Shao Z."/>
        </authorList>
    </citation>
    <scope>NUCLEOTIDE SEQUENCE [LARGE SCALE GENOMIC DNA]</scope>
    <source>
        <strain evidence="1 2">W11-5</strain>
    </source>
</reference>
<dbReference type="Proteomes" id="UP000006764">
    <property type="component" value="Chromosome"/>
</dbReference>
<protein>
    <recommendedName>
        <fullName evidence="3">Hyalin repeat-containing protein</fullName>
    </recommendedName>
</protein>
<dbReference type="SUPFAM" id="SSF63825">
    <property type="entry name" value="YWTD domain"/>
    <property type="match status" value="1"/>
</dbReference>
<dbReference type="STRING" id="391936.S7S_17490"/>
<dbReference type="HOGENOM" id="CLU_043792_0_0_6"/>
<sequence length="450" mass="48272">MALACGALCTLAACGGSGGGARHSGDEPEVTQYRYFSGSHLGGDQEDWELWRTDGTAEGTARVHDVSAEAASYPENITQIGGRTFFTAWDADSENLWVTDGSDDGLTLLVQAGSEGYLNQLTAVENLLYFVMTTQEHGSELWRSDGTPAGTQMVIDLTPGSCNSHPASLTAFDGALYFSAINSCIGRPGLWKTDGTAEGTVAVLAPQNGSYPANLTPWGDSLYFSAIVETEYGLWKSDGTADGTTRVRGIRLAQQANLGWFTVAGDLLFFRANDGEHGTEIWKSDGTEAGTQNVLDLLPGADSSNPQWLIAHAGQLYFAAYSGGTSSGLWRTDGTAAGTVEIRDTDGNSVRAMNVPVIYRDSLYFGALWDGRHVMWRLQDGGDVAEILNASVYLDNGNPPFVLNDRLMFLAEDSAHGVELWRSEGTFESTVLVQDICPGACSGWEPYYVP</sequence>
<name>A0A0B4XT83_9GAMM</name>
<accession>A0A0B4XT83</accession>
<proteinExistence type="predicted"/>